<dbReference type="Proteomes" id="UP001160483">
    <property type="component" value="Unassembled WGS sequence"/>
</dbReference>
<dbReference type="EMBL" id="CAKLCB010000103">
    <property type="protein sequence ID" value="CAH0515134.1"/>
    <property type="molecule type" value="Genomic_DNA"/>
</dbReference>
<dbReference type="AlphaFoldDB" id="A0AAU9L9E9"/>
<protein>
    <submittedName>
        <fullName evidence="2">Uncharacterized protein</fullName>
    </submittedName>
</protein>
<dbReference type="EMBL" id="CAKKTJ010000319">
    <property type="protein sequence ID" value="CAH0479522.1"/>
    <property type="molecule type" value="Genomic_DNA"/>
</dbReference>
<evidence type="ECO:0000313" key="3">
    <source>
        <dbReference type="EMBL" id="CAH0515134.1"/>
    </source>
</evidence>
<comment type="caution">
    <text evidence="2">The sequence shown here is derived from an EMBL/GenBank/DDBJ whole genome shotgun (WGS) entry which is preliminary data.</text>
</comment>
<evidence type="ECO:0000313" key="4">
    <source>
        <dbReference type="Proteomes" id="UP001158986"/>
    </source>
</evidence>
<sequence>MNRTNTTSDQQDEDTPPLSNMTDVHVAWLSAGANDDVASMRQLKSQFPEWLGLQRVVGDETSSLASRHRSYSWTEFHLDTIGASALHTSAWNGELNTM</sequence>
<organism evidence="2 5">
    <name type="scientific">Peronospora belbahrii</name>
    <dbReference type="NCBI Taxonomy" id="622444"/>
    <lineage>
        <taxon>Eukaryota</taxon>
        <taxon>Sar</taxon>
        <taxon>Stramenopiles</taxon>
        <taxon>Oomycota</taxon>
        <taxon>Peronosporomycetes</taxon>
        <taxon>Peronosporales</taxon>
        <taxon>Peronosporaceae</taxon>
        <taxon>Peronospora</taxon>
    </lineage>
</organism>
<accession>A0AAU9L9E9</accession>
<dbReference type="Proteomes" id="UP001158986">
    <property type="component" value="Unassembled WGS sequence"/>
</dbReference>
<evidence type="ECO:0000256" key="1">
    <source>
        <dbReference type="SAM" id="MobiDB-lite"/>
    </source>
</evidence>
<name>A0AAU9L9E9_9STRA</name>
<reference evidence="2 4" key="1">
    <citation type="submission" date="2021-11" db="EMBL/GenBank/DDBJ databases">
        <authorList>
            <person name="Islam A."/>
            <person name="Islam S."/>
            <person name="Flora M.S."/>
            <person name="Rahman M."/>
            <person name="Ziaur R.M."/>
            <person name="Epstein J.H."/>
            <person name="Hassan M."/>
            <person name="Klassen M."/>
            <person name="Woodard K."/>
            <person name="Webb A."/>
            <person name="Webby R.J."/>
            <person name="El Zowalaty M.E."/>
        </authorList>
    </citation>
    <scope>NUCLEOTIDE SEQUENCE</scope>
    <source>
        <strain evidence="3">Pbs1</strain>
        <strain evidence="2">Pbs3</strain>
    </source>
</reference>
<evidence type="ECO:0000313" key="2">
    <source>
        <dbReference type="EMBL" id="CAH0479522.1"/>
    </source>
</evidence>
<feature type="region of interest" description="Disordered" evidence="1">
    <location>
        <begin position="1"/>
        <end position="21"/>
    </location>
</feature>
<evidence type="ECO:0000313" key="5">
    <source>
        <dbReference type="Proteomes" id="UP001160483"/>
    </source>
</evidence>
<gene>
    <name evidence="3" type="ORF">PBS001_LOCUS1855</name>
    <name evidence="2" type="ORF">PBS003_LOCUS6157</name>
</gene>
<keyword evidence="4" id="KW-1185">Reference proteome</keyword>
<proteinExistence type="predicted"/>